<keyword evidence="4" id="KW-0732">Signal</keyword>
<accession>A0ABV9A060</accession>
<evidence type="ECO:0000256" key="4">
    <source>
        <dbReference type="SAM" id="SignalP"/>
    </source>
</evidence>
<dbReference type="PANTHER" id="PTHR33420">
    <property type="entry name" value="FIMBRIAL SUBUNIT ELFA-RELATED"/>
    <property type="match status" value="1"/>
</dbReference>
<comment type="similarity">
    <text evidence="2">Belongs to the fimbrial protein family.</text>
</comment>
<dbReference type="Pfam" id="PF00419">
    <property type="entry name" value="Fimbrial"/>
    <property type="match status" value="1"/>
</dbReference>
<feature type="signal peptide" evidence="4">
    <location>
        <begin position="1"/>
        <end position="23"/>
    </location>
</feature>
<dbReference type="EMBL" id="JBHSEK010000025">
    <property type="protein sequence ID" value="MFC4492309.1"/>
    <property type="molecule type" value="Genomic_DNA"/>
</dbReference>
<evidence type="ECO:0000256" key="3">
    <source>
        <dbReference type="ARBA" id="ARBA00023263"/>
    </source>
</evidence>
<dbReference type="SUPFAM" id="SSF49401">
    <property type="entry name" value="Bacterial adhesins"/>
    <property type="match status" value="1"/>
</dbReference>
<organism evidence="6 7">
    <name type="scientific">Chromobacterium aquaticum</name>
    <dbReference type="NCBI Taxonomy" id="467180"/>
    <lineage>
        <taxon>Bacteria</taxon>
        <taxon>Pseudomonadati</taxon>
        <taxon>Pseudomonadota</taxon>
        <taxon>Betaproteobacteria</taxon>
        <taxon>Neisseriales</taxon>
        <taxon>Chromobacteriaceae</taxon>
        <taxon>Chromobacterium</taxon>
    </lineage>
</organism>
<dbReference type="Gene3D" id="2.60.40.3310">
    <property type="match status" value="1"/>
</dbReference>
<proteinExistence type="inferred from homology"/>
<name>A0ABV9A060_9NEIS</name>
<dbReference type="InterPro" id="IPR000259">
    <property type="entry name" value="Adhesion_dom_fimbrial"/>
</dbReference>
<sequence>MFKALQWLVALIGLLCLSGGAAAAVSVKSCRFPVPEAGPWIGGDGNSLQISEDTSPGTVLSKRGVQVIGSYKANTGYPDDQVQIIGHWTGGGGGALDQYGTMPTNIAGIGLRWSYESSSGDKTLPFSLKAEVLAMKPAENTGQSREDSLVLNMYQELIVTGPSPGGQVTSLPGASTQFYLQAVNPKVSTLCNELADFSTLQTGLNPPPIRNVCQLQTKSVVVDMGQYNIGDFPVLNGAATKPGQDFTLQLSKCAAEAKPKIQFTDASKRDNNSALLSISSDAEGGAAAAQGLALRLSRVGGDNGVITFGPEGGVGTPHFELGSPQSGMVEMKLHADYIRTGTIHPGPANGKAEFLISYP</sequence>
<evidence type="ECO:0000313" key="7">
    <source>
        <dbReference type="Proteomes" id="UP001595999"/>
    </source>
</evidence>
<evidence type="ECO:0000313" key="6">
    <source>
        <dbReference type="EMBL" id="MFC4492309.1"/>
    </source>
</evidence>
<evidence type="ECO:0000256" key="1">
    <source>
        <dbReference type="ARBA" id="ARBA00004561"/>
    </source>
</evidence>
<feature type="chain" id="PRO_5045809801" evidence="4">
    <location>
        <begin position="24"/>
        <end position="359"/>
    </location>
</feature>
<comment type="caution">
    <text evidence="6">The sequence shown here is derived from an EMBL/GenBank/DDBJ whole genome shotgun (WGS) entry which is preliminary data.</text>
</comment>
<dbReference type="Proteomes" id="UP001595999">
    <property type="component" value="Unassembled WGS sequence"/>
</dbReference>
<comment type="subcellular location">
    <subcellularLocation>
        <location evidence="1">Fimbrium</location>
    </subcellularLocation>
</comment>
<keyword evidence="7" id="KW-1185">Reference proteome</keyword>
<evidence type="ECO:0000256" key="2">
    <source>
        <dbReference type="ARBA" id="ARBA00006671"/>
    </source>
</evidence>
<dbReference type="RefSeq" id="WP_231462056.1">
    <property type="nucleotide sequence ID" value="NZ_JAJOHW010000056.1"/>
</dbReference>
<dbReference type="InterPro" id="IPR008966">
    <property type="entry name" value="Adhesion_dom_sf"/>
</dbReference>
<keyword evidence="3" id="KW-0281">Fimbrium</keyword>
<protein>
    <submittedName>
        <fullName evidence="6">Fimbrial protein</fullName>
    </submittedName>
</protein>
<dbReference type="InterPro" id="IPR050263">
    <property type="entry name" value="Bact_Fimbrial_Adh_Pro"/>
</dbReference>
<reference evidence="7" key="1">
    <citation type="journal article" date="2019" name="Int. J. Syst. Evol. Microbiol.">
        <title>The Global Catalogue of Microorganisms (GCM) 10K type strain sequencing project: providing services to taxonomists for standard genome sequencing and annotation.</title>
        <authorList>
            <consortium name="The Broad Institute Genomics Platform"/>
            <consortium name="The Broad Institute Genome Sequencing Center for Infectious Disease"/>
            <person name="Wu L."/>
            <person name="Ma J."/>
        </authorList>
    </citation>
    <scope>NUCLEOTIDE SEQUENCE [LARGE SCALE GENOMIC DNA]</scope>
    <source>
        <strain evidence="7">CGMCC 4.7608</strain>
    </source>
</reference>
<dbReference type="PANTHER" id="PTHR33420:SF14">
    <property type="entry name" value="TYPE 1 FIMBRIN D-MANNOSE SPECIFIC ADHESIN"/>
    <property type="match status" value="1"/>
</dbReference>
<dbReference type="InterPro" id="IPR036937">
    <property type="entry name" value="Adhesion_dom_fimbrial_sf"/>
</dbReference>
<gene>
    <name evidence="6" type="ORF">ACFO0R_22090</name>
</gene>
<feature type="domain" description="Fimbrial-type adhesion" evidence="5">
    <location>
        <begin position="212"/>
        <end position="358"/>
    </location>
</feature>
<dbReference type="Gene3D" id="2.60.40.1090">
    <property type="entry name" value="Fimbrial-type adhesion domain"/>
    <property type="match status" value="1"/>
</dbReference>
<evidence type="ECO:0000259" key="5">
    <source>
        <dbReference type="Pfam" id="PF00419"/>
    </source>
</evidence>